<evidence type="ECO:0008006" key="4">
    <source>
        <dbReference type="Google" id="ProtNLM"/>
    </source>
</evidence>
<comment type="caution">
    <text evidence="3">The sequence shown here is derived from an EMBL/GenBank/DDBJ whole genome shotgun (WGS) entry which is preliminary data.</text>
</comment>
<dbReference type="Pfam" id="PF13439">
    <property type="entry name" value="Glyco_transf_4"/>
    <property type="match status" value="1"/>
</dbReference>
<dbReference type="Pfam" id="PF00534">
    <property type="entry name" value="Glycos_transf_1"/>
    <property type="match status" value="1"/>
</dbReference>
<feature type="domain" description="Glycosyltransferase subfamily 4-like N-terminal" evidence="2">
    <location>
        <begin position="20"/>
        <end position="204"/>
    </location>
</feature>
<reference evidence="3" key="1">
    <citation type="submission" date="2019-08" db="EMBL/GenBank/DDBJ databases">
        <authorList>
            <person name="Kucharzyk K."/>
            <person name="Murdoch R.W."/>
            <person name="Higgins S."/>
            <person name="Loffler F."/>
        </authorList>
    </citation>
    <scope>NUCLEOTIDE SEQUENCE</scope>
</reference>
<dbReference type="Gene3D" id="3.40.50.2000">
    <property type="entry name" value="Glycogen Phosphorylase B"/>
    <property type="match status" value="2"/>
</dbReference>
<proteinExistence type="predicted"/>
<name>A0A644TTJ5_9ZZZZ</name>
<dbReference type="SUPFAM" id="SSF53756">
    <property type="entry name" value="UDP-Glycosyltransferase/glycogen phosphorylase"/>
    <property type="match status" value="1"/>
</dbReference>
<accession>A0A644TTJ5</accession>
<organism evidence="3">
    <name type="scientific">bioreactor metagenome</name>
    <dbReference type="NCBI Taxonomy" id="1076179"/>
    <lineage>
        <taxon>unclassified sequences</taxon>
        <taxon>metagenomes</taxon>
        <taxon>ecological metagenomes</taxon>
    </lineage>
</organism>
<evidence type="ECO:0000259" key="2">
    <source>
        <dbReference type="Pfam" id="PF13439"/>
    </source>
</evidence>
<dbReference type="CDD" id="cd03794">
    <property type="entry name" value="GT4_WbuB-like"/>
    <property type="match status" value="1"/>
</dbReference>
<dbReference type="InterPro" id="IPR050194">
    <property type="entry name" value="Glycosyltransferase_grp1"/>
</dbReference>
<sequence length="409" mass="47235">MKLLILTQYFPPEVGAPQSRLYEVALRLKKKGVDVTVLTAMPNYPQMVIHPAYKGKHYCKENLDGMTIHRSWIYIPKSKALIKRLLNYFSFVFSSLWWGLWKIEKQDILLVESPPLFLGITAYLLSRAKGAKLVFNVSDLWPESAEKLGLITNKPLLKMATRMEEFFYKKSALISGQTQGIVNNIKERFPNKTVHWLKNGVDINFYDVNKTFEKNSWRKAHNMKETDFLLFFGGILGYAQDIEVILKTAKLVSDNKDIKFIIYGTGPEKERLVAMKNQVELENVFFFDAVPKSQMQNIIMDMNCSMAPLKKIDLFKGAIPTKIFENLALKKPLLLGVEGEAKDLFVDKGKCCLFFEPENPEEMKKQVLYLYNNPDKLQELGENGLDYVSKYFNRDIIAEEYYQALTKIL</sequence>
<feature type="domain" description="Glycosyl transferase family 1" evidence="1">
    <location>
        <begin position="214"/>
        <end position="384"/>
    </location>
</feature>
<dbReference type="EMBL" id="VSSQ01000051">
    <property type="protein sequence ID" value="MPL70215.1"/>
    <property type="molecule type" value="Genomic_DNA"/>
</dbReference>
<evidence type="ECO:0000259" key="1">
    <source>
        <dbReference type="Pfam" id="PF00534"/>
    </source>
</evidence>
<gene>
    <name evidence="3" type="ORF">SDC9_15970</name>
</gene>
<protein>
    <recommendedName>
        <fullName evidence="4">Glycosyltransferase subfamily 4-like N-terminal domain-containing protein</fullName>
    </recommendedName>
</protein>
<evidence type="ECO:0000313" key="3">
    <source>
        <dbReference type="EMBL" id="MPL70215.1"/>
    </source>
</evidence>
<dbReference type="GO" id="GO:0016758">
    <property type="term" value="F:hexosyltransferase activity"/>
    <property type="evidence" value="ECO:0007669"/>
    <property type="project" value="TreeGrafter"/>
</dbReference>
<dbReference type="AlphaFoldDB" id="A0A644TTJ5"/>
<dbReference type="PANTHER" id="PTHR45947:SF3">
    <property type="entry name" value="SULFOQUINOVOSYL TRANSFERASE SQD2"/>
    <property type="match status" value="1"/>
</dbReference>
<dbReference type="InterPro" id="IPR028098">
    <property type="entry name" value="Glyco_trans_4-like_N"/>
</dbReference>
<dbReference type="InterPro" id="IPR001296">
    <property type="entry name" value="Glyco_trans_1"/>
</dbReference>
<dbReference type="PANTHER" id="PTHR45947">
    <property type="entry name" value="SULFOQUINOVOSYL TRANSFERASE SQD2"/>
    <property type="match status" value="1"/>
</dbReference>